<protein>
    <recommendedName>
        <fullName evidence="3">PDZ domain-containing protein</fullName>
    </recommendedName>
</protein>
<dbReference type="Proteomes" id="UP000614601">
    <property type="component" value="Unassembled WGS sequence"/>
</dbReference>
<organism evidence="4 5">
    <name type="scientific">Bursaphelenchus okinawaensis</name>
    <dbReference type="NCBI Taxonomy" id="465554"/>
    <lineage>
        <taxon>Eukaryota</taxon>
        <taxon>Metazoa</taxon>
        <taxon>Ecdysozoa</taxon>
        <taxon>Nematoda</taxon>
        <taxon>Chromadorea</taxon>
        <taxon>Rhabditida</taxon>
        <taxon>Tylenchina</taxon>
        <taxon>Tylenchomorpha</taxon>
        <taxon>Aphelenchoidea</taxon>
        <taxon>Aphelenchoididae</taxon>
        <taxon>Bursaphelenchus</taxon>
    </lineage>
</organism>
<evidence type="ECO:0000313" key="5">
    <source>
        <dbReference type="Proteomes" id="UP000614601"/>
    </source>
</evidence>
<dbReference type="PANTHER" id="PTHR12259">
    <property type="entry name" value="RGS-GAIP INTERACTING PROTEIN GIPC"/>
    <property type="match status" value="1"/>
</dbReference>
<dbReference type="Gene3D" id="2.30.42.10">
    <property type="match status" value="1"/>
</dbReference>
<comment type="caution">
    <text evidence="4">The sequence shown here is derived from an EMBL/GenBank/DDBJ whole genome shotgun (WGS) entry which is preliminary data.</text>
</comment>
<dbReference type="Pfam" id="PF00595">
    <property type="entry name" value="PDZ"/>
    <property type="match status" value="1"/>
</dbReference>
<dbReference type="EMBL" id="CAJFCW020000005">
    <property type="protein sequence ID" value="CAG9120473.1"/>
    <property type="molecule type" value="Genomic_DNA"/>
</dbReference>
<keyword evidence="5" id="KW-1185">Reference proteome</keyword>
<dbReference type="PROSITE" id="PS50106">
    <property type="entry name" value="PDZ"/>
    <property type="match status" value="1"/>
</dbReference>
<accession>A0A811LAA8</accession>
<dbReference type="InterPro" id="IPR017379">
    <property type="entry name" value="GIPC1/2/3"/>
</dbReference>
<gene>
    <name evidence="4" type="ORF">BOKJ2_LOCUS11430</name>
</gene>
<dbReference type="SMART" id="SM00228">
    <property type="entry name" value="PDZ"/>
    <property type="match status" value="1"/>
</dbReference>
<feature type="region of interest" description="Disordered" evidence="2">
    <location>
        <begin position="1"/>
        <end position="60"/>
    </location>
</feature>
<evidence type="ECO:0000313" key="4">
    <source>
        <dbReference type="EMBL" id="CAD5225141.1"/>
    </source>
</evidence>
<sequence length="407" mass="45069">MTNTTRRSANKVNNNRRSQNRRSRASRRRSGWFRRRVIESSSGSERSSQEVTDAPSTSATSLSSRIPFFRSFTGSQSAIPLPPPPAPVSTVPVVGEYGPAPVNPFALLDSEPSKLVFECQLAHGSKTVKITNVSSLSDMYKSIAQQFPDVNVEDILFCTVNTHKVDMEKLLSSNLALDDFIFAHVKGQKKEVTFVKKAGVLGLTVTDNSNGLTFIKRIQPDSICATVQPAIDIGDHIEKINGESMIGKRHFQVARVLRALPVGAQITLRLISPFKTGFSFLAKRPEVRPKASADVQDGCQTLRFFANGQTKVEEAPNKVLLSKINKVFEEYLGVNDDELALSIWELGKKCGDLMEMNDKLRASADLSAFSFPDELIFDMWGIVDDHKNQRLVEEQKKSVHPGGMDLD</sequence>
<comment type="similarity">
    <text evidence="1">Belongs to the GIPC family.</text>
</comment>
<dbReference type="Pfam" id="PF25082">
    <property type="entry name" value="GIPC1_GH2"/>
    <property type="match status" value="1"/>
</dbReference>
<dbReference type="FunFam" id="2.30.42.10:FF:000097">
    <property type="entry name" value="PDZ domain-containing protein GIPC1 isoform 1"/>
    <property type="match status" value="1"/>
</dbReference>
<dbReference type="AlphaFoldDB" id="A0A811LAA8"/>
<dbReference type="SUPFAM" id="SSF50156">
    <property type="entry name" value="PDZ domain-like"/>
    <property type="match status" value="1"/>
</dbReference>
<dbReference type="PANTHER" id="PTHR12259:SF1">
    <property type="entry name" value="GH21964P"/>
    <property type="match status" value="1"/>
</dbReference>
<dbReference type="InterPro" id="IPR056814">
    <property type="entry name" value="GIPC1-3_GH1"/>
</dbReference>
<dbReference type="EMBL" id="CAJFDH010000005">
    <property type="protein sequence ID" value="CAD5225141.1"/>
    <property type="molecule type" value="Genomic_DNA"/>
</dbReference>
<feature type="compositionally biased region" description="Polar residues" evidence="2">
    <location>
        <begin position="1"/>
        <end position="12"/>
    </location>
</feature>
<name>A0A811LAA8_9BILA</name>
<dbReference type="InterPro" id="IPR036034">
    <property type="entry name" value="PDZ_sf"/>
</dbReference>
<dbReference type="Pfam" id="PF25083">
    <property type="entry name" value="GIPC1_GH1"/>
    <property type="match status" value="1"/>
</dbReference>
<feature type="compositionally biased region" description="Basic residues" evidence="2">
    <location>
        <begin position="18"/>
        <end position="35"/>
    </location>
</feature>
<evidence type="ECO:0000259" key="3">
    <source>
        <dbReference type="PROSITE" id="PS50106"/>
    </source>
</evidence>
<reference evidence="4" key="1">
    <citation type="submission" date="2020-09" db="EMBL/GenBank/DDBJ databases">
        <authorList>
            <person name="Kikuchi T."/>
        </authorList>
    </citation>
    <scope>NUCLEOTIDE SEQUENCE</scope>
    <source>
        <strain evidence="4">SH1</strain>
    </source>
</reference>
<proteinExistence type="inferred from homology"/>
<dbReference type="InterPro" id="IPR001478">
    <property type="entry name" value="PDZ"/>
</dbReference>
<feature type="domain" description="PDZ" evidence="3">
    <location>
        <begin position="191"/>
        <end position="258"/>
    </location>
</feature>
<dbReference type="InterPro" id="IPR055349">
    <property type="entry name" value="GH2_GIPC"/>
</dbReference>
<evidence type="ECO:0000256" key="2">
    <source>
        <dbReference type="SAM" id="MobiDB-lite"/>
    </source>
</evidence>
<evidence type="ECO:0000256" key="1">
    <source>
        <dbReference type="ARBA" id="ARBA00009011"/>
    </source>
</evidence>
<feature type="compositionally biased region" description="Low complexity" evidence="2">
    <location>
        <begin position="39"/>
        <end position="50"/>
    </location>
</feature>
<dbReference type="OrthoDB" id="6509831at2759"/>
<dbReference type="Proteomes" id="UP000783686">
    <property type="component" value="Unassembled WGS sequence"/>
</dbReference>